<reference evidence="2" key="1">
    <citation type="journal article" date="2022" name="Mol. Ecol. Resour.">
        <title>The genomes of chicory, endive, great burdock and yacon provide insights into Asteraceae palaeo-polyploidization history and plant inulin production.</title>
        <authorList>
            <person name="Fan W."/>
            <person name="Wang S."/>
            <person name="Wang H."/>
            <person name="Wang A."/>
            <person name="Jiang F."/>
            <person name="Liu H."/>
            <person name="Zhao H."/>
            <person name="Xu D."/>
            <person name="Zhang Y."/>
        </authorList>
    </citation>
    <scope>NUCLEOTIDE SEQUENCE [LARGE SCALE GENOMIC DNA]</scope>
    <source>
        <strain evidence="2">cv. Punajuju</strain>
    </source>
</reference>
<proteinExistence type="predicted"/>
<comment type="caution">
    <text evidence="1">The sequence shown here is derived from an EMBL/GenBank/DDBJ whole genome shotgun (WGS) entry which is preliminary data.</text>
</comment>
<dbReference type="Proteomes" id="UP001055811">
    <property type="component" value="Linkage Group LG04"/>
</dbReference>
<protein>
    <submittedName>
        <fullName evidence="1">Uncharacterized protein</fullName>
    </submittedName>
</protein>
<evidence type="ECO:0000313" key="1">
    <source>
        <dbReference type="EMBL" id="KAI3753564.1"/>
    </source>
</evidence>
<sequence>MARLINLGGDKGGILKFEGSHIVFMLCMILVLMQVEAEVVVVVEVAEVAEVVVEAEAEAGVVVNPGQQSDGA</sequence>
<accession>A0ACB9E3L4</accession>
<organism evidence="1 2">
    <name type="scientific">Cichorium intybus</name>
    <name type="common">Chicory</name>
    <dbReference type="NCBI Taxonomy" id="13427"/>
    <lineage>
        <taxon>Eukaryota</taxon>
        <taxon>Viridiplantae</taxon>
        <taxon>Streptophyta</taxon>
        <taxon>Embryophyta</taxon>
        <taxon>Tracheophyta</taxon>
        <taxon>Spermatophyta</taxon>
        <taxon>Magnoliopsida</taxon>
        <taxon>eudicotyledons</taxon>
        <taxon>Gunneridae</taxon>
        <taxon>Pentapetalae</taxon>
        <taxon>asterids</taxon>
        <taxon>campanulids</taxon>
        <taxon>Asterales</taxon>
        <taxon>Asteraceae</taxon>
        <taxon>Cichorioideae</taxon>
        <taxon>Cichorieae</taxon>
        <taxon>Cichoriinae</taxon>
        <taxon>Cichorium</taxon>
    </lineage>
</organism>
<reference evidence="1 2" key="2">
    <citation type="journal article" date="2022" name="Mol. Ecol. Resour.">
        <title>The genomes of chicory, endive, great burdock and yacon provide insights into Asteraceae paleo-polyploidization history and plant inulin production.</title>
        <authorList>
            <person name="Fan W."/>
            <person name="Wang S."/>
            <person name="Wang H."/>
            <person name="Wang A."/>
            <person name="Jiang F."/>
            <person name="Liu H."/>
            <person name="Zhao H."/>
            <person name="Xu D."/>
            <person name="Zhang Y."/>
        </authorList>
    </citation>
    <scope>NUCLEOTIDE SEQUENCE [LARGE SCALE GENOMIC DNA]</scope>
    <source>
        <strain evidence="2">cv. Punajuju</strain>
        <tissue evidence="1">Leaves</tissue>
    </source>
</reference>
<dbReference type="EMBL" id="CM042012">
    <property type="protein sequence ID" value="KAI3753564.1"/>
    <property type="molecule type" value="Genomic_DNA"/>
</dbReference>
<name>A0ACB9E3L4_CICIN</name>
<gene>
    <name evidence="1" type="ORF">L2E82_25620</name>
</gene>
<evidence type="ECO:0000313" key="2">
    <source>
        <dbReference type="Proteomes" id="UP001055811"/>
    </source>
</evidence>
<keyword evidence="2" id="KW-1185">Reference proteome</keyword>